<sequence length="121" mass="12374">MTNPYEQSFPNAGASQSGSAPGTPNAGANPYPSSTPPPNNLGWAIAGAFFLLPLALAAFFSSSKVEILWRLGDFEGAQKASADAKKFGSLALWIGLGLIALGCISYIGIIAATISSISSTH</sequence>
<dbReference type="AlphaFoldDB" id="D6ZC82"/>
<feature type="transmembrane region" description="Helical" evidence="6">
    <location>
        <begin position="41"/>
        <end position="60"/>
    </location>
</feature>
<evidence type="ECO:0000256" key="4">
    <source>
        <dbReference type="ARBA" id="ARBA00023136"/>
    </source>
</evidence>
<evidence type="ECO:0000256" key="6">
    <source>
        <dbReference type="SAM" id="Phobius"/>
    </source>
</evidence>
<dbReference type="STRING" id="640132.Srot_2616"/>
<organism evidence="7 8">
    <name type="scientific">Segniliparus rotundus (strain ATCC BAA-972 / CDC 1076 / CIP 108378 / DSM 44985 / JCM 13578)</name>
    <dbReference type="NCBI Taxonomy" id="640132"/>
    <lineage>
        <taxon>Bacteria</taxon>
        <taxon>Bacillati</taxon>
        <taxon>Actinomycetota</taxon>
        <taxon>Actinomycetes</taxon>
        <taxon>Mycobacteriales</taxon>
        <taxon>Segniliparaceae</taxon>
        <taxon>Segniliparus</taxon>
    </lineage>
</organism>
<keyword evidence="8" id="KW-1185">Reference proteome</keyword>
<comment type="subcellular location">
    <subcellularLocation>
        <location evidence="1">Membrane</location>
    </subcellularLocation>
</comment>
<dbReference type="GO" id="GO:0016020">
    <property type="term" value="C:membrane"/>
    <property type="evidence" value="ECO:0007669"/>
    <property type="project" value="UniProtKB-SubCell"/>
</dbReference>
<keyword evidence="3 6" id="KW-1133">Transmembrane helix</keyword>
<keyword evidence="2 6" id="KW-0812">Transmembrane</keyword>
<feature type="transmembrane region" description="Helical" evidence="6">
    <location>
        <begin position="90"/>
        <end position="114"/>
    </location>
</feature>
<feature type="region of interest" description="Disordered" evidence="5">
    <location>
        <begin position="1"/>
        <end position="34"/>
    </location>
</feature>
<dbReference type="EMBL" id="CP001958">
    <property type="protein sequence ID" value="ADG99051.1"/>
    <property type="molecule type" value="Genomic_DNA"/>
</dbReference>
<evidence type="ECO:0000256" key="2">
    <source>
        <dbReference type="ARBA" id="ARBA00022692"/>
    </source>
</evidence>
<evidence type="ECO:0000313" key="8">
    <source>
        <dbReference type="Proteomes" id="UP000002247"/>
    </source>
</evidence>
<evidence type="ECO:0000256" key="1">
    <source>
        <dbReference type="ARBA" id="ARBA00004370"/>
    </source>
</evidence>
<name>D6ZC82_SEGRD</name>
<feature type="compositionally biased region" description="Polar residues" evidence="5">
    <location>
        <begin position="1"/>
        <end position="22"/>
    </location>
</feature>
<reference evidence="7 8" key="1">
    <citation type="journal article" date="2010" name="Stand. Genomic Sci.">
        <title>Complete genome sequence of Segniliparus rotundus type strain (CDC 1076).</title>
        <authorList>
            <person name="Sikorski J."/>
            <person name="Lapidus A."/>
            <person name="Copeland A."/>
            <person name="Misra M."/>
            <person name="Glavina Del Rio T."/>
            <person name="Nolan M."/>
            <person name="Lucas S."/>
            <person name="Chen F."/>
            <person name="Tice H."/>
            <person name="Cheng J.F."/>
            <person name="Jando M."/>
            <person name="Schneider S."/>
            <person name="Bruce D."/>
            <person name="Goodwin L."/>
            <person name="Pitluck S."/>
            <person name="Liolios K."/>
            <person name="Mikhailova N."/>
            <person name="Pati A."/>
            <person name="Ivanova N."/>
            <person name="Mavromatis K."/>
            <person name="Chen A."/>
            <person name="Palaniappan K."/>
            <person name="Chertkov O."/>
            <person name="Land M."/>
            <person name="Hauser L."/>
            <person name="Chang Y.J."/>
            <person name="Jeffries C.D."/>
            <person name="Brettin T."/>
            <person name="Detter J.C."/>
            <person name="Han C."/>
            <person name="Rohde M."/>
            <person name="Goker M."/>
            <person name="Bristow J."/>
            <person name="Eisen J.A."/>
            <person name="Markowitz V."/>
            <person name="Hugenholtz P."/>
            <person name="Kyrpides N.C."/>
            <person name="Klenk H.P."/>
        </authorList>
    </citation>
    <scope>NUCLEOTIDE SEQUENCE [LARGE SCALE GENOMIC DNA]</scope>
    <source>
        <strain evidence="8">ATCC BAA-972 / CDC 1076 / CIP 108378 / DSM 44985 / JCM 13578</strain>
    </source>
</reference>
<protein>
    <submittedName>
        <fullName evidence="7">Interferon-induced transmembrane protein</fullName>
    </submittedName>
</protein>
<dbReference type="KEGG" id="srt:Srot_2616"/>
<evidence type="ECO:0000313" key="7">
    <source>
        <dbReference type="EMBL" id="ADG99051.1"/>
    </source>
</evidence>
<keyword evidence="4 6" id="KW-0472">Membrane</keyword>
<dbReference type="HOGENOM" id="CLU_135632_1_0_11"/>
<dbReference type="Proteomes" id="UP000002247">
    <property type="component" value="Chromosome"/>
</dbReference>
<accession>D6ZC82</accession>
<dbReference type="eggNOG" id="ENOG50338NI">
    <property type="taxonomic scope" value="Bacteria"/>
</dbReference>
<dbReference type="InterPro" id="IPR007593">
    <property type="entry name" value="CD225/Dispanin_fam"/>
</dbReference>
<gene>
    <name evidence="7" type="ordered locus">Srot_2616</name>
</gene>
<evidence type="ECO:0000256" key="3">
    <source>
        <dbReference type="ARBA" id="ARBA00022989"/>
    </source>
</evidence>
<evidence type="ECO:0000256" key="5">
    <source>
        <dbReference type="SAM" id="MobiDB-lite"/>
    </source>
</evidence>
<dbReference type="RefSeq" id="WP_013139500.1">
    <property type="nucleotide sequence ID" value="NC_014168.1"/>
</dbReference>
<dbReference type="Pfam" id="PF04505">
    <property type="entry name" value="CD225"/>
    <property type="match status" value="1"/>
</dbReference>
<proteinExistence type="predicted"/>